<dbReference type="Pfam" id="PF04536">
    <property type="entry name" value="TPM_phosphatase"/>
    <property type="match status" value="1"/>
</dbReference>
<organism evidence="2 3">
    <name type="scientific">Aquabacterium olei</name>
    <dbReference type="NCBI Taxonomy" id="1296669"/>
    <lineage>
        <taxon>Bacteria</taxon>
        <taxon>Pseudomonadati</taxon>
        <taxon>Pseudomonadota</taxon>
        <taxon>Betaproteobacteria</taxon>
        <taxon>Burkholderiales</taxon>
        <taxon>Aquabacterium</taxon>
    </lineage>
</organism>
<dbReference type="EMBL" id="CP029210">
    <property type="protein sequence ID" value="AWI52736.1"/>
    <property type="molecule type" value="Genomic_DNA"/>
</dbReference>
<name>A0A2U8FR05_9BURK</name>
<reference evidence="2 3" key="1">
    <citation type="submission" date="2018-05" db="EMBL/GenBank/DDBJ databases">
        <title>complete genome sequence of Aquabacterium olei NBRC 110486.</title>
        <authorList>
            <person name="Tang B."/>
            <person name="Chang J."/>
            <person name="Zhang L."/>
            <person name="Yang H."/>
        </authorList>
    </citation>
    <scope>NUCLEOTIDE SEQUENCE [LARGE SCALE GENOMIC DNA]</scope>
    <source>
        <strain evidence="2 3">NBRC 110486</strain>
    </source>
</reference>
<gene>
    <name evidence="2" type="ORF">DEH84_04340</name>
</gene>
<evidence type="ECO:0000259" key="1">
    <source>
        <dbReference type="Pfam" id="PF04536"/>
    </source>
</evidence>
<dbReference type="PANTHER" id="PTHR30373">
    <property type="entry name" value="UPF0603 PROTEIN YGCG"/>
    <property type="match status" value="1"/>
</dbReference>
<feature type="domain" description="TPM" evidence="1">
    <location>
        <begin position="32"/>
        <end position="153"/>
    </location>
</feature>
<accession>A0A2U8FR05</accession>
<dbReference type="Proteomes" id="UP000244892">
    <property type="component" value="Chromosome"/>
</dbReference>
<evidence type="ECO:0000313" key="2">
    <source>
        <dbReference type="EMBL" id="AWI52736.1"/>
    </source>
</evidence>
<proteinExistence type="predicted"/>
<dbReference type="OrthoDB" id="5683663at2"/>
<dbReference type="InterPro" id="IPR007621">
    <property type="entry name" value="TPM_dom"/>
</dbReference>
<dbReference type="AlphaFoldDB" id="A0A2U8FR05"/>
<dbReference type="PANTHER" id="PTHR30373:SF8">
    <property type="entry name" value="BLL7265 PROTEIN"/>
    <property type="match status" value="1"/>
</dbReference>
<dbReference type="KEGG" id="aon:DEH84_04340"/>
<sequence length="178" mass="19687">MTHSSQPALLPSPLARWWGHAWLDARSVKRRLPPAAVQRLEAAVRESESRHRGELRLCIEGGLGLQRPGRAVSPRARAIELFSLLRVWDTAQNNGVLIYLLLAEHRIEVLADRGLADKVPPETWRTLADSLGEALHGGQWEAGLLQAVNTVGALLRTHYPRIEGDADDNELPDAVVIL</sequence>
<dbReference type="Gene3D" id="3.10.310.50">
    <property type="match status" value="1"/>
</dbReference>
<dbReference type="RefSeq" id="WP_109035100.1">
    <property type="nucleotide sequence ID" value="NZ_CP029210.1"/>
</dbReference>
<evidence type="ECO:0000313" key="3">
    <source>
        <dbReference type="Proteomes" id="UP000244892"/>
    </source>
</evidence>
<protein>
    <recommendedName>
        <fullName evidence="1">TPM domain-containing protein</fullName>
    </recommendedName>
</protein>
<keyword evidence="3" id="KW-1185">Reference proteome</keyword>